<gene>
    <name evidence="3" type="ORF">JR316_002618</name>
</gene>
<reference evidence="3" key="1">
    <citation type="submission" date="2021-02" db="EMBL/GenBank/DDBJ databases">
        <title>Psilocybe cubensis genome.</title>
        <authorList>
            <person name="Mckernan K.J."/>
            <person name="Crawford S."/>
            <person name="Trippe A."/>
            <person name="Kane L.T."/>
            <person name="Mclaughlin S."/>
        </authorList>
    </citation>
    <scope>NUCLEOTIDE SEQUENCE [LARGE SCALE GENOMIC DNA]</scope>
    <source>
        <strain evidence="3">MGC-MH-2018</strain>
    </source>
</reference>
<comment type="caution">
    <text evidence="3">The sequence shown here is derived from an EMBL/GenBank/DDBJ whole genome shotgun (WGS) entry which is preliminary data.</text>
</comment>
<accession>A0A8H7Y616</accession>
<dbReference type="Gene3D" id="1.10.510.10">
    <property type="entry name" value="Transferase(Phosphotransferase) domain 1"/>
    <property type="match status" value="1"/>
</dbReference>
<dbReference type="InterPro" id="IPR011009">
    <property type="entry name" value="Kinase-like_dom_sf"/>
</dbReference>
<evidence type="ECO:0000313" key="3">
    <source>
        <dbReference type="EMBL" id="KAG5173112.1"/>
    </source>
</evidence>
<feature type="domain" description="Fungal-type protein kinase" evidence="2">
    <location>
        <begin position="333"/>
        <end position="812"/>
    </location>
</feature>
<dbReference type="PANTHER" id="PTHR38248">
    <property type="entry name" value="FUNK1 6"/>
    <property type="match status" value="1"/>
</dbReference>
<organism evidence="3">
    <name type="scientific">Psilocybe cubensis</name>
    <name type="common">Psychedelic mushroom</name>
    <name type="synonym">Stropharia cubensis</name>
    <dbReference type="NCBI Taxonomy" id="181762"/>
    <lineage>
        <taxon>Eukaryota</taxon>
        <taxon>Fungi</taxon>
        <taxon>Dikarya</taxon>
        <taxon>Basidiomycota</taxon>
        <taxon>Agaricomycotina</taxon>
        <taxon>Agaricomycetes</taxon>
        <taxon>Agaricomycetidae</taxon>
        <taxon>Agaricales</taxon>
        <taxon>Agaricineae</taxon>
        <taxon>Strophariaceae</taxon>
        <taxon>Psilocybe</taxon>
    </lineage>
</organism>
<name>A0A8H7Y616_PSICU</name>
<dbReference type="InterPro" id="IPR040976">
    <property type="entry name" value="Pkinase_fungal"/>
</dbReference>
<protein>
    <recommendedName>
        <fullName evidence="2">Fungal-type protein kinase domain-containing protein</fullName>
    </recommendedName>
</protein>
<feature type="compositionally biased region" description="Polar residues" evidence="1">
    <location>
        <begin position="590"/>
        <end position="599"/>
    </location>
</feature>
<feature type="compositionally biased region" description="Basic and acidic residues" evidence="1">
    <location>
        <begin position="954"/>
        <end position="970"/>
    </location>
</feature>
<dbReference type="Pfam" id="PF17667">
    <property type="entry name" value="Pkinase_fungal"/>
    <property type="match status" value="1"/>
</dbReference>
<feature type="region of interest" description="Disordered" evidence="1">
    <location>
        <begin position="929"/>
        <end position="976"/>
    </location>
</feature>
<dbReference type="PANTHER" id="PTHR38248:SF2">
    <property type="entry name" value="FUNK1 11"/>
    <property type="match status" value="1"/>
</dbReference>
<evidence type="ECO:0000259" key="2">
    <source>
        <dbReference type="Pfam" id="PF17667"/>
    </source>
</evidence>
<dbReference type="EMBL" id="JAFIQS010000002">
    <property type="protein sequence ID" value="KAG5173112.1"/>
    <property type="molecule type" value="Genomic_DNA"/>
</dbReference>
<dbReference type="SUPFAM" id="SSF56112">
    <property type="entry name" value="Protein kinase-like (PK-like)"/>
    <property type="match status" value="1"/>
</dbReference>
<sequence length="976" mass="109450">MEYNGLIGAAYLTTKPSKTSIHSGQRDLGLQAFSEMKKLNTPMSLKLKGQIHLGVERVAETRTSSKGVVIGPTHDIRDWRPLSLGLDNVAVVSASHQYPKEDEAETNVAEVMGQQKDNGRSFSPKITNKNEHDLGSLKNLNPSNPITNHSAMSNSKSGVVIPDTPRSLRSFGGDAGLVDLRPTIAKEMDGEIVECSVEDFITTYLPFAPNEEQTQRLVQQLLQEQPPAGGKVATRSTKAPRPSILVGNKDQYTFRSYPNEKGDVKLSSHGSENVAFRGWSAIAEAIAAAAPAIGRQVTQFKYHDIPNKRIASDILGSNNRIDAGFIRNFPGTSSEPRTTDIAVVVEFKLATNLKQANARQAVSANVQIMNDDVRRMFTFGITAESSEVTLWYHCRSHSAVSKRFNFEPHLLIKVLAAFTFATEEQLGYDPLITREQDGRYTFNLPDPTSSGPLQQFRTIGTLSEYRTNNITGRMARVYTVNKLDPEGKPVGEPLVLKDVWLDESAQTEWEIQKEIFKDIEKFWASSTDIQGMKELHDTHKRLVTSGEYKKYFLEIVLDHVGTVTTSRPAASTPKPGLLFSSTMKTHNPNISSTNNVTPQGTGTSSTSVFSGTRNTNAGTHPIEFDNVTPVPVAERPFKPKKRYQVVFKDVCLTVGQHTTLGEVVRVLRQTLIPLQLLLCANWVHRDISSGNIMAHKVELENDKEPWQAKLADLEYAKKFPQHDAHEKSVDPKTGTPYFMPLEIMLKRYLYHPRTRKHTTALERGEKAKPAKVVFRDRKKLRGVSSKPASTRHVIHNFQHDLESLWWILLWTVTCRIDSEAAYAYGRPIFVNQIIPTDERQDCFNAESILDELEQFLPAPKSEDEDTFAEMIDNLRNFMNDAYVARVSEGNQNKPEHYVEIFANFNVCFDTMLETASDWAGLPLITRSATQGQPQSVVPGRRKRTREEESIADARLVDGEERSEAKLPKMEDNEEEE</sequence>
<feature type="region of interest" description="Disordered" evidence="1">
    <location>
        <begin position="590"/>
        <end position="611"/>
    </location>
</feature>
<feature type="compositionally biased region" description="Low complexity" evidence="1">
    <location>
        <begin position="600"/>
        <end position="611"/>
    </location>
</feature>
<evidence type="ECO:0000256" key="1">
    <source>
        <dbReference type="SAM" id="MobiDB-lite"/>
    </source>
</evidence>
<dbReference type="AlphaFoldDB" id="A0A8H7Y616"/>
<proteinExistence type="predicted"/>